<keyword evidence="4" id="KW-0479">Metal-binding</keyword>
<proteinExistence type="predicted"/>
<dbReference type="PANTHER" id="PTHR11135">
    <property type="entry name" value="HISTONE ACETYLTRANSFERASE-RELATED"/>
    <property type="match status" value="1"/>
</dbReference>
<dbReference type="RefSeq" id="WP_228854271.1">
    <property type="nucleotide sequence ID" value="NZ_AP024086.1"/>
</dbReference>
<dbReference type="SFLD" id="SFLDS00029">
    <property type="entry name" value="Radical_SAM"/>
    <property type="match status" value="1"/>
</dbReference>
<dbReference type="InterPro" id="IPR007197">
    <property type="entry name" value="rSAM"/>
</dbReference>
<dbReference type="SFLD" id="SFLDG01091">
    <property type="entry name" value="uncharacterized_CHP01210-like"/>
    <property type="match status" value="1"/>
</dbReference>
<feature type="domain" description="Radical SAM core" evidence="7">
    <location>
        <begin position="18"/>
        <end position="259"/>
    </location>
</feature>
<dbReference type="InterPro" id="IPR005911">
    <property type="entry name" value="YhcC-like"/>
</dbReference>
<name>A0A8D5FV03_9BACT</name>
<evidence type="ECO:0000313" key="8">
    <source>
        <dbReference type="EMBL" id="BCL61856.1"/>
    </source>
</evidence>
<keyword evidence="2" id="KW-0004">4Fe-4S</keyword>
<dbReference type="Pfam" id="PF16199">
    <property type="entry name" value="Radical_SAM_C"/>
    <property type="match status" value="1"/>
</dbReference>
<dbReference type="NCBIfam" id="TIGR01212">
    <property type="entry name" value="TIGR01212 family radical SAM protein"/>
    <property type="match status" value="1"/>
</dbReference>
<evidence type="ECO:0000313" key="9">
    <source>
        <dbReference type="Proteomes" id="UP000826725"/>
    </source>
</evidence>
<dbReference type="PANTHER" id="PTHR11135:SF1">
    <property type="entry name" value="PROTEIN YHCC"/>
    <property type="match status" value="1"/>
</dbReference>
<accession>A0A8D5FV03</accession>
<dbReference type="GO" id="GO:0046872">
    <property type="term" value="F:metal ion binding"/>
    <property type="evidence" value="ECO:0007669"/>
    <property type="project" value="UniProtKB-KW"/>
</dbReference>
<organism evidence="8 9">
    <name type="scientific">Desulfomarina profundi</name>
    <dbReference type="NCBI Taxonomy" id="2772557"/>
    <lineage>
        <taxon>Bacteria</taxon>
        <taxon>Pseudomonadati</taxon>
        <taxon>Thermodesulfobacteriota</taxon>
        <taxon>Desulfobulbia</taxon>
        <taxon>Desulfobulbales</taxon>
        <taxon>Desulfobulbaceae</taxon>
        <taxon>Desulfomarina</taxon>
    </lineage>
</organism>
<reference evidence="8" key="1">
    <citation type="submission" date="2020-09" db="EMBL/GenBank/DDBJ databases">
        <title>Desulfogranum mesoprofundum gen. nov., sp. nov., a novel mesophilic, sulfate-reducing chemolithoautotroph isolated from a deep-sea hydrothermal vent chimney in the Suiyo Seamount.</title>
        <authorList>
            <person name="Hashimoto Y."/>
            <person name="Nakagawa S."/>
        </authorList>
    </citation>
    <scope>NUCLEOTIDE SEQUENCE</scope>
    <source>
        <strain evidence="8">KT2</strain>
    </source>
</reference>
<evidence type="ECO:0000256" key="2">
    <source>
        <dbReference type="ARBA" id="ARBA00022485"/>
    </source>
</evidence>
<dbReference type="CDD" id="cd01335">
    <property type="entry name" value="Radical_SAM"/>
    <property type="match status" value="1"/>
</dbReference>
<evidence type="ECO:0000259" key="7">
    <source>
        <dbReference type="PROSITE" id="PS51918"/>
    </source>
</evidence>
<sequence>MSTDRPRLRTFSHTCRQRFGQPVGKIAIDLGYPCPNREKGGCIFCSAPAFTPGYLRKTDDPGKQIIRGRKNLLRQGVKKYFGYFQQETPTAAPNDYFLSICSLILQDPDCMGLIISTRPDAVEEELLTLLSRILIENRKRKNCLFELGIQSAHEKTLALLNRNHGFSDFRNSAELLQKYGFETGAHLIFGLPGETVEDMQATIKMVCSTKISALKIHHLQVLQGTVLQRMYQNRQIDVFATPEDYFRLLLQLLPHIPSDITIHRLFATSHPELLVAPKWNILTHILSRKLLELMEENAVSQGTEVKINL</sequence>
<evidence type="ECO:0000256" key="3">
    <source>
        <dbReference type="ARBA" id="ARBA00022691"/>
    </source>
</evidence>
<dbReference type="AlphaFoldDB" id="A0A8D5FV03"/>
<evidence type="ECO:0000256" key="1">
    <source>
        <dbReference type="ARBA" id="ARBA00001966"/>
    </source>
</evidence>
<evidence type="ECO:0000256" key="4">
    <source>
        <dbReference type="ARBA" id="ARBA00022723"/>
    </source>
</evidence>
<dbReference type="Proteomes" id="UP000826725">
    <property type="component" value="Chromosome"/>
</dbReference>
<dbReference type="GO" id="GO:0051539">
    <property type="term" value="F:4 iron, 4 sulfur cluster binding"/>
    <property type="evidence" value="ECO:0007669"/>
    <property type="project" value="UniProtKB-KW"/>
</dbReference>
<dbReference type="SMART" id="SM00729">
    <property type="entry name" value="Elp3"/>
    <property type="match status" value="1"/>
</dbReference>
<dbReference type="GO" id="GO:0003824">
    <property type="term" value="F:catalytic activity"/>
    <property type="evidence" value="ECO:0007669"/>
    <property type="project" value="InterPro"/>
</dbReference>
<evidence type="ECO:0000256" key="6">
    <source>
        <dbReference type="ARBA" id="ARBA00023014"/>
    </source>
</evidence>
<keyword evidence="3" id="KW-0949">S-adenosyl-L-methionine</keyword>
<dbReference type="KEGG" id="dbk:DGMP_25490"/>
<dbReference type="PROSITE" id="PS51918">
    <property type="entry name" value="RADICAL_SAM"/>
    <property type="match status" value="1"/>
</dbReference>
<comment type="cofactor">
    <cofactor evidence="1">
        <name>[4Fe-4S] cluster</name>
        <dbReference type="ChEBI" id="CHEBI:49883"/>
    </cofactor>
</comment>
<gene>
    <name evidence="8" type="ORF">DGMP_25490</name>
</gene>
<dbReference type="InterPro" id="IPR039661">
    <property type="entry name" value="ELP3"/>
</dbReference>
<dbReference type="SFLD" id="SFLDG01086">
    <property type="entry name" value="elongater_protein-like"/>
    <property type="match status" value="1"/>
</dbReference>
<dbReference type="InterPro" id="IPR032432">
    <property type="entry name" value="Radical_SAM_C"/>
</dbReference>
<dbReference type="Pfam" id="PF04055">
    <property type="entry name" value="Radical_SAM"/>
    <property type="match status" value="1"/>
</dbReference>
<dbReference type="InterPro" id="IPR006638">
    <property type="entry name" value="Elp3/MiaA/NifB-like_rSAM"/>
</dbReference>
<protein>
    <submittedName>
        <fullName evidence="8">TIGR01212 family radical SAM protein</fullName>
    </submittedName>
</protein>
<keyword evidence="6" id="KW-0411">Iron-sulfur</keyword>
<keyword evidence="9" id="KW-1185">Reference proteome</keyword>
<evidence type="ECO:0000256" key="5">
    <source>
        <dbReference type="ARBA" id="ARBA00023004"/>
    </source>
</evidence>
<keyword evidence="5" id="KW-0408">Iron</keyword>
<dbReference type="EMBL" id="AP024086">
    <property type="protein sequence ID" value="BCL61856.1"/>
    <property type="molecule type" value="Genomic_DNA"/>
</dbReference>